<name>A0A022L095_9MICO</name>
<evidence type="ECO:0000313" key="1">
    <source>
        <dbReference type="EMBL" id="EYT49208.1"/>
    </source>
</evidence>
<sequence length="109" mass="12088">MRCGTDLPVSYFEDDLELWREQAEFAEDPGMFVLPLAPDHLHKANISGGSPYGIRLPDACADGLFVAEVAMPFVDYLNRVFSHGGFPGHPTSPEAWRIRRSLAEGMLPL</sequence>
<protein>
    <submittedName>
        <fullName evidence="1">Uncharacterized protein</fullName>
    </submittedName>
</protein>
<dbReference type="HOGENOM" id="CLU_2178792_0_0_11"/>
<dbReference type="EMBL" id="AORC01000010">
    <property type="protein sequence ID" value="EYT49208.1"/>
    <property type="molecule type" value="Genomic_DNA"/>
</dbReference>
<reference evidence="1 2" key="1">
    <citation type="journal article" date="2013" name="Genome Announc.">
        <title>Draft genome sequence of an Actinobacterium, Brachybacterium muris strain UCD-AY4.</title>
        <authorList>
            <person name="Lo J.R."/>
            <person name="Lang J.M."/>
            <person name="Darling A.E."/>
            <person name="Eisen J.A."/>
            <person name="Coil D.A."/>
        </authorList>
    </citation>
    <scope>NUCLEOTIDE SEQUENCE [LARGE SCALE GENOMIC DNA]</scope>
    <source>
        <strain evidence="1 2">UCD-AY4</strain>
    </source>
</reference>
<dbReference type="Proteomes" id="UP000019754">
    <property type="component" value="Unassembled WGS sequence"/>
</dbReference>
<evidence type="ECO:0000313" key="2">
    <source>
        <dbReference type="Proteomes" id="UP000019754"/>
    </source>
</evidence>
<proteinExistence type="predicted"/>
<comment type="caution">
    <text evidence="1">The sequence shown here is derived from an EMBL/GenBank/DDBJ whole genome shotgun (WGS) entry which is preliminary data.</text>
</comment>
<keyword evidence="2" id="KW-1185">Reference proteome</keyword>
<dbReference type="AlphaFoldDB" id="A0A022L095"/>
<gene>
    <name evidence="1" type="ORF">D641_0109520</name>
</gene>
<organism evidence="1 2">
    <name type="scientific">Brachybacterium muris UCD-AY4</name>
    <dbReference type="NCBI Taxonomy" id="1249481"/>
    <lineage>
        <taxon>Bacteria</taxon>
        <taxon>Bacillati</taxon>
        <taxon>Actinomycetota</taxon>
        <taxon>Actinomycetes</taxon>
        <taxon>Micrococcales</taxon>
        <taxon>Dermabacteraceae</taxon>
        <taxon>Brachybacterium</taxon>
    </lineage>
</organism>
<accession>A0A022L095</accession>